<dbReference type="InterPro" id="IPR009045">
    <property type="entry name" value="Zn_M74/Hedgehog-like"/>
</dbReference>
<feature type="region of interest" description="Disordered" evidence="1">
    <location>
        <begin position="164"/>
        <end position="183"/>
    </location>
</feature>
<keyword evidence="4" id="KW-1185">Reference proteome</keyword>
<evidence type="ECO:0000313" key="3">
    <source>
        <dbReference type="EMBL" id="RDI66988.1"/>
    </source>
</evidence>
<dbReference type="RefSeq" id="WP_245997381.1">
    <property type="nucleotide sequence ID" value="NZ_QQBC01000003.1"/>
</dbReference>
<dbReference type="PANTHER" id="PTHR34385:SF1">
    <property type="entry name" value="PEPTIDOGLYCAN L-ALANYL-D-GLUTAMATE ENDOPEPTIDASE CWLK"/>
    <property type="match status" value="1"/>
</dbReference>
<reference evidence="3 4" key="1">
    <citation type="submission" date="2018-07" db="EMBL/GenBank/DDBJ databases">
        <title>Genomic Encyclopedia of Type Strains, Phase IV (KMG-IV): sequencing the most valuable type-strain genomes for metagenomic binning, comparative biology and taxonomic classification.</title>
        <authorList>
            <person name="Goeker M."/>
        </authorList>
    </citation>
    <scope>NUCLEOTIDE SEQUENCE [LARGE SCALE GENOMIC DNA]</scope>
    <source>
        <strain evidence="3 4">DSM 44290</strain>
    </source>
</reference>
<evidence type="ECO:0000256" key="1">
    <source>
        <dbReference type="SAM" id="MobiDB-lite"/>
    </source>
</evidence>
<protein>
    <submittedName>
        <fullName evidence="3">D-alanyl-D-alanine carboxypeptidase-like protein</fullName>
    </submittedName>
</protein>
<dbReference type="GO" id="GO:0006508">
    <property type="term" value="P:proteolysis"/>
    <property type="evidence" value="ECO:0007669"/>
    <property type="project" value="InterPro"/>
</dbReference>
<dbReference type="CDD" id="cd14846">
    <property type="entry name" value="Peptidase_M15_like"/>
    <property type="match status" value="1"/>
</dbReference>
<sequence length="183" mass="19610">MIRSSILIALTVVGASVVCVLAFQSLASRLPTGPRSLDSPHGGVTVFDDESPSVANLAPDLLQALRRAATDAADEGIEFIVNSGWRSPEDQKQLLREAISKYGSEKAAARWVATPATSAHVAGEAVDLGPGEATAWLSTHGARYGLCQIYRNEPWHFELRSGADDNGCPAQYADPTQDPRMHR</sequence>
<dbReference type="EMBL" id="QQBC01000003">
    <property type="protein sequence ID" value="RDI66988.1"/>
    <property type="molecule type" value="Genomic_DNA"/>
</dbReference>
<keyword evidence="3" id="KW-0121">Carboxypeptidase</keyword>
<organism evidence="3 4">
    <name type="scientific">Nocardia pseudobrasiliensis</name>
    <dbReference type="NCBI Taxonomy" id="45979"/>
    <lineage>
        <taxon>Bacteria</taxon>
        <taxon>Bacillati</taxon>
        <taxon>Actinomycetota</taxon>
        <taxon>Actinomycetes</taxon>
        <taxon>Mycobacteriales</taxon>
        <taxon>Nocardiaceae</taxon>
        <taxon>Nocardia</taxon>
    </lineage>
</organism>
<dbReference type="SUPFAM" id="SSF55166">
    <property type="entry name" value="Hedgehog/DD-peptidase"/>
    <property type="match status" value="1"/>
</dbReference>
<dbReference type="Pfam" id="PF02557">
    <property type="entry name" value="VanY"/>
    <property type="match status" value="1"/>
</dbReference>
<dbReference type="STRING" id="1210086.GCA_001613105_06044"/>
<comment type="caution">
    <text evidence="3">The sequence shown here is derived from an EMBL/GenBank/DDBJ whole genome shotgun (WGS) entry which is preliminary data.</text>
</comment>
<feature type="domain" description="D-alanyl-D-alanine carboxypeptidase-like core" evidence="2">
    <location>
        <begin position="57"/>
        <end position="157"/>
    </location>
</feature>
<evidence type="ECO:0000259" key="2">
    <source>
        <dbReference type="Pfam" id="PF02557"/>
    </source>
</evidence>
<dbReference type="Gene3D" id="3.30.1380.10">
    <property type="match status" value="1"/>
</dbReference>
<evidence type="ECO:0000313" key="4">
    <source>
        <dbReference type="Proteomes" id="UP000254869"/>
    </source>
</evidence>
<proteinExistence type="predicted"/>
<dbReference type="InterPro" id="IPR052179">
    <property type="entry name" value="DD-CPase-like"/>
</dbReference>
<dbReference type="PANTHER" id="PTHR34385">
    <property type="entry name" value="D-ALANYL-D-ALANINE CARBOXYPEPTIDASE"/>
    <property type="match status" value="1"/>
</dbReference>
<dbReference type="GO" id="GO:0004180">
    <property type="term" value="F:carboxypeptidase activity"/>
    <property type="evidence" value="ECO:0007669"/>
    <property type="project" value="UniProtKB-KW"/>
</dbReference>
<accession>A0A370I8G6</accession>
<dbReference type="InterPro" id="IPR003709">
    <property type="entry name" value="VanY-like_core_dom"/>
</dbReference>
<dbReference type="AlphaFoldDB" id="A0A370I8G6"/>
<keyword evidence="3" id="KW-0645">Protease</keyword>
<keyword evidence="3" id="KW-0378">Hydrolase</keyword>
<gene>
    <name evidence="3" type="ORF">DFR76_10359</name>
</gene>
<name>A0A370I8G6_9NOCA</name>
<dbReference type="Proteomes" id="UP000254869">
    <property type="component" value="Unassembled WGS sequence"/>
</dbReference>